<keyword evidence="2" id="KW-1185">Reference proteome</keyword>
<organism evidence="1 2">
    <name type="scientific">Anoxybacter fermentans</name>
    <dbReference type="NCBI Taxonomy" id="1323375"/>
    <lineage>
        <taxon>Bacteria</taxon>
        <taxon>Bacillati</taxon>
        <taxon>Bacillota</taxon>
        <taxon>Clostridia</taxon>
        <taxon>Halanaerobiales</taxon>
        <taxon>Anoxybacter</taxon>
    </lineage>
</organism>
<name>A0A3S9SW65_9FIRM</name>
<dbReference type="AlphaFoldDB" id="A0A3S9SW65"/>
<reference evidence="1 2" key="1">
    <citation type="submission" date="2016-07" db="EMBL/GenBank/DDBJ databases">
        <title>Genome and transcriptome analysis of iron-reducing fermentative bacteria Anoxybacter fermentans.</title>
        <authorList>
            <person name="Zeng X."/>
            <person name="Shao Z."/>
        </authorList>
    </citation>
    <scope>NUCLEOTIDE SEQUENCE [LARGE SCALE GENOMIC DNA]</scope>
    <source>
        <strain evidence="1 2">DY22613</strain>
    </source>
</reference>
<evidence type="ECO:0000313" key="2">
    <source>
        <dbReference type="Proteomes" id="UP000267250"/>
    </source>
</evidence>
<dbReference type="KEGG" id="aft:BBF96_03515"/>
<dbReference type="EMBL" id="CP016379">
    <property type="protein sequence ID" value="AZR72531.1"/>
    <property type="molecule type" value="Genomic_DNA"/>
</dbReference>
<evidence type="ECO:0000313" key="1">
    <source>
        <dbReference type="EMBL" id="AZR72531.1"/>
    </source>
</evidence>
<dbReference type="Proteomes" id="UP000267250">
    <property type="component" value="Chromosome"/>
</dbReference>
<accession>A0A3S9SW65</accession>
<proteinExistence type="predicted"/>
<gene>
    <name evidence="1" type="ORF">BBF96_03515</name>
</gene>
<protein>
    <submittedName>
        <fullName evidence="1">Uncharacterized protein</fullName>
    </submittedName>
</protein>
<sequence length="136" mass="15697">MNYEMNSFLNAIKDIISANTLINYAAKTMYEFFVAEDYPALCLQPNSIFETLRETLAFEYKDTLSASIFYVERAPENREMDTFIQKVEQIKDILKGNPQLNGTVNAGFSINVIYHSNRIDDNNEFVAEFQIEGRNL</sequence>